<evidence type="ECO:0000313" key="8">
    <source>
        <dbReference type="Proteomes" id="UP000006039"/>
    </source>
</evidence>
<proteinExistence type="predicted"/>
<dbReference type="GO" id="GO:0005739">
    <property type="term" value="C:mitochondrion"/>
    <property type="evidence" value="ECO:0007669"/>
    <property type="project" value="TreeGrafter"/>
</dbReference>
<evidence type="ECO:0000259" key="4">
    <source>
        <dbReference type="PROSITE" id="PS51388"/>
    </source>
</evidence>
<dbReference type="STRING" id="644352.J3NPI8"/>
<feature type="compositionally biased region" description="Polar residues" evidence="3">
    <location>
        <begin position="1"/>
        <end position="25"/>
    </location>
</feature>
<dbReference type="InterPro" id="IPR001401">
    <property type="entry name" value="Dynamin_GTPase"/>
</dbReference>
<feature type="region of interest" description="Disordered" evidence="3">
    <location>
        <begin position="81"/>
        <end position="133"/>
    </location>
</feature>
<evidence type="ECO:0000256" key="3">
    <source>
        <dbReference type="SAM" id="MobiDB-lite"/>
    </source>
</evidence>
<dbReference type="InterPro" id="IPR027417">
    <property type="entry name" value="P-loop_NTPase"/>
</dbReference>
<name>J3NPI8_GAET3</name>
<dbReference type="GO" id="GO:0016559">
    <property type="term" value="P:peroxisome fission"/>
    <property type="evidence" value="ECO:0007669"/>
    <property type="project" value="TreeGrafter"/>
</dbReference>
<dbReference type="VEuPathDB" id="FungiDB:GGTG_03196"/>
<gene>
    <name evidence="7" type="primary">20343654</name>
    <name evidence="6" type="ORF">GGTG_03196</name>
</gene>
<dbReference type="Pfam" id="PF01031">
    <property type="entry name" value="Dynamin_M"/>
    <property type="match status" value="1"/>
</dbReference>
<dbReference type="HOGENOM" id="CLU_008964_7_2_1"/>
<reference evidence="6" key="2">
    <citation type="submission" date="2010-07" db="EMBL/GenBank/DDBJ databases">
        <authorList>
            <consortium name="The Broad Institute Genome Sequencing Platform"/>
            <consortium name="Broad Institute Genome Sequencing Center for Infectious Disease"/>
            <person name="Ma L.-J."/>
            <person name="Dead R."/>
            <person name="Young S."/>
            <person name="Zeng Q."/>
            <person name="Koehrsen M."/>
            <person name="Alvarado L."/>
            <person name="Berlin A."/>
            <person name="Chapman S.B."/>
            <person name="Chen Z."/>
            <person name="Freedman E."/>
            <person name="Gellesch M."/>
            <person name="Goldberg J."/>
            <person name="Griggs A."/>
            <person name="Gujja S."/>
            <person name="Heilman E.R."/>
            <person name="Heiman D."/>
            <person name="Hepburn T."/>
            <person name="Howarth C."/>
            <person name="Jen D."/>
            <person name="Larson L."/>
            <person name="Mehta T."/>
            <person name="Neiman D."/>
            <person name="Pearson M."/>
            <person name="Roberts A."/>
            <person name="Saif S."/>
            <person name="Shea T."/>
            <person name="Shenoy N."/>
            <person name="Sisk P."/>
            <person name="Stolte C."/>
            <person name="Sykes S."/>
            <person name="Walk T."/>
            <person name="White J."/>
            <person name="Yandava C."/>
            <person name="Haas B."/>
            <person name="Nusbaum C."/>
            <person name="Birren B."/>
        </authorList>
    </citation>
    <scope>NUCLEOTIDE SEQUENCE</scope>
    <source>
        <strain evidence="6">R3-111a-1</strain>
    </source>
</reference>
<dbReference type="CDD" id="cd08771">
    <property type="entry name" value="DLP_1"/>
    <property type="match status" value="1"/>
</dbReference>
<protein>
    <recommendedName>
        <fullName evidence="9">Interferon-induced GTP-binding protein Mx2</fullName>
    </recommendedName>
</protein>
<dbReference type="Proteomes" id="UP000006039">
    <property type="component" value="Unassembled WGS sequence"/>
</dbReference>
<dbReference type="EnsemblFungi" id="EJT78093">
    <property type="protein sequence ID" value="EJT78093"/>
    <property type="gene ID" value="GGTG_03196"/>
</dbReference>
<dbReference type="GO" id="GO:0000266">
    <property type="term" value="P:mitochondrial fission"/>
    <property type="evidence" value="ECO:0007669"/>
    <property type="project" value="TreeGrafter"/>
</dbReference>
<dbReference type="SUPFAM" id="SSF52540">
    <property type="entry name" value="P-loop containing nucleoside triphosphate hydrolases"/>
    <property type="match status" value="1"/>
</dbReference>
<evidence type="ECO:0000313" key="7">
    <source>
        <dbReference type="EnsemblFungi" id="EJT78093"/>
    </source>
</evidence>
<dbReference type="GO" id="GO:0016020">
    <property type="term" value="C:membrane"/>
    <property type="evidence" value="ECO:0007669"/>
    <property type="project" value="TreeGrafter"/>
</dbReference>
<feature type="domain" description="GED" evidence="4">
    <location>
        <begin position="740"/>
        <end position="829"/>
    </location>
</feature>
<dbReference type="GO" id="GO:0008017">
    <property type="term" value="F:microtubule binding"/>
    <property type="evidence" value="ECO:0007669"/>
    <property type="project" value="TreeGrafter"/>
</dbReference>
<dbReference type="GO" id="GO:0048312">
    <property type="term" value="P:intracellular distribution of mitochondria"/>
    <property type="evidence" value="ECO:0007669"/>
    <property type="project" value="TreeGrafter"/>
</dbReference>
<evidence type="ECO:0000313" key="6">
    <source>
        <dbReference type="EMBL" id="EJT78093.1"/>
    </source>
</evidence>
<dbReference type="InterPro" id="IPR045063">
    <property type="entry name" value="Dynamin_N"/>
</dbReference>
<dbReference type="PRINTS" id="PR00195">
    <property type="entry name" value="DYNAMIN"/>
</dbReference>
<organism evidence="6">
    <name type="scientific">Gaeumannomyces tritici (strain R3-111a-1)</name>
    <name type="common">Wheat and barley take-all root rot fungus</name>
    <name type="synonym">Gaeumannomyces graminis var. tritici</name>
    <dbReference type="NCBI Taxonomy" id="644352"/>
    <lineage>
        <taxon>Eukaryota</taxon>
        <taxon>Fungi</taxon>
        <taxon>Dikarya</taxon>
        <taxon>Ascomycota</taxon>
        <taxon>Pezizomycotina</taxon>
        <taxon>Sordariomycetes</taxon>
        <taxon>Sordariomycetidae</taxon>
        <taxon>Magnaporthales</taxon>
        <taxon>Magnaporthaceae</taxon>
        <taxon>Gaeumannomyces</taxon>
    </lineage>
</organism>
<dbReference type="PANTHER" id="PTHR11566:SF215">
    <property type="entry name" value="DYNAMIN GTPASE"/>
    <property type="match status" value="1"/>
</dbReference>
<feature type="region of interest" description="Disordered" evidence="3">
    <location>
        <begin position="1"/>
        <end position="52"/>
    </location>
</feature>
<dbReference type="AlphaFoldDB" id="J3NPI8"/>
<dbReference type="GO" id="GO:0005874">
    <property type="term" value="C:microtubule"/>
    <property type="evidence" value="ECO:0007669"/>
    <property type="project" value="TreeGrafter"/>
</dbReference>
<evidence type="ECO:0008006" key="9">
    <source>
        <dbReference type="Google" id="ProtNLM"/>
    </source>
</evidence>
<dbReference type="Gene3D" id="3.40.50.300">
    <property type="entry name" value="P-loop containing nucleotide triphosphate hydrolases"/>
    <property type="match status" value="1"/>
</dbReference>
<evidence type="ECO:0000256" key="1">
    <source>
        <dbReference type="ARBA" id="ARBA00022741"/>
    </source>
</evidence>
<sequence>MTSPELAAQQQQNLHGRNSTATTAGSRRGLHGSGGAGSGSPPPTAATNWSLGSPAVGAHEVRVSAEDREAGRRQRWGWGGRARRRYSTSTNELGPGASGMDDDQLPSPAILPGWGAGWGRMDRGGQPASTDNISGKSSLLESLTGFSFPQDVGLCTRYITKITCRREGVPKTTVSIRARPEASAAQVAKLSEFKRDLSGVSPESTEFRDVFREAATAMGIRSGDEPDTSLPSFSQDILRIEICGPNEDSFTIVDLPGLGPLPPSLQAYSRPKRLPGVTEKSDIELVKSMVRRHISETRTIILAVVACTSDVATQGILSFAQEADPEGKRTLGVLTKPDLLREKATKGEIVRLVRGGRNDLELGYYVVVNRGADDRTSTAAERDAKERAELSRPPWCELDPSRLGIAALRGRLSHLLLDRTRAELPAIRRDIIERLREKRADLARLGASRDDALCALNASYTSHNVFEQRDDLKIVTRIRNMSKEFAATMRSQGHTYSFQQIPGHEYDGGHGPLYEEGMLGFGLASVNVSALEDYPELDDIITEVPSAEPTFPEAEDITAVIRHVHTSTRGLELGTFNPSATSMAFKEQSRNWGHIAITYVNDAIILVHDFIFKLLNLVCPDTHVLGQIWNILSEELLDKYQAALGRTRFLLFTTRQGSTLSLTPEYERYLSQVHAARHAWNAVAMIPKAEGIMEKEFKPPLYHSGRYYVPKDAAEQMIYNQVLPLFTAHQEQMGTADDMCDSIHDSLYGYYRVTRSRFVDNVYQEVVDHLLLNGDDSPLRVFGPDRVLRFTEHELRSIAGEDPQTARRREVLQREIANLEAGRKALARV</sequence>
<reference evidence="7" key="4">
    <citation type="journal article" date="2015" name="G3 (Bethesda)">
        <title>Genome sequences of three phytopathogenic species of the Magnaporthaceae family of fungi.</title>
        <authorList>
            <person name="Okagaki L.H."/>
            <person name="Nunes C.C."/>
            <person name="Sailsbery J."/>
            <person name="Clay B."/>
            <person name="Brown D."/>
            <person name="John T."/>
            <person name="Oh Y."/>
            <person name="Young N."/>
            <person name="Fitzgerald M."/>
            <person name="Haas B.J."/>
            <person name="Zeng Q."/>
            <person name="Young S."/>
            <person name="Adiconis X."/>
            <person name="Fan L."/>
            <person name="Levin J.Z."/>
            <person name="Mitchell T.K."/>
            <person name="Okubara P.A."/>
            <person name="Farman M.L."/>
            <person name="Kohn L.M."/>
            <person name="Birren B."/>
            <person name="Ma L.-J."/>
            <person name="Dean R.A."/>
        </authorList>
    </citation>
    <scope>NUCLEOTIDE SEQUENCE</scope>
    <source>
        <strain evidence="7">R3-111a-1</strain>
    </source>
</reference>
<keyword evidence="2" id="KW-0342">GTP-binding</keyword>
<accession>J3NPI8</accession>
<dbReference type="InterPro" id="IPR030381">
    <property type="entry name" value="G_DYNAMIN_dom"/>
</dbReference>
<dbReference type="InterPro" id="IPR000375">
    <property type="entry name" value="Dynamin_stalk"/>
</dbReference>
<keyword evidence="1" id="KW-0547">Nucleotide-binding</keyword>
<dbReference type="PROSITE" id="PS51718">
    <property type="entry name" value="G_DYNAMIN_2"/>
    <property type="match status" value="1"/>
</dbReference>
<reference evidence="6" key="3">
    <citation type="submission" date="2010-09" db="EMBL/GenBank/DDBJ databases">
        <title>Annotation of Gaeumannomyces graminis var. tritici R3-111a-1.</title>
        <authorList>
            <consortium name="The Broad Institute Genome Sequencing Platform"/>
            <person name="Ma L.-J."/>
            <person name="Dead R."/>
            <person name="Young S.K."/>
            <person name="Zeng Q."/>
            <person name="Gargeya S."/>
            <person name="Fitzgerald M."/>
            <person name="Haas B."/>
            <person name="Abouelleil A."/>
            <person name="Alvarado L."/>
            <person name="Arachchi H.M."/>
            <person name="Berlin A."/>
            <person name="Brown A."/>
            <person name="Chapman S.B."/>
            <person name="Chen Z."/>
            <person name="Dunbar C."/>
            <person name="Freedman E."/>
            <person name="Gearin G."/>
            <person name="Gellesch M."/>
            <person name="Goldberg J."/>
            <person name="Griggs A."/>
            <person name="Gujja S."/>
            <person name="Heiman D."/>
            <person name="Howarth C."/>
            <person name="Larson L."/>
            <person name="Lui A."/>
            <person name="MacDonald P.J.P."/>
            <person name="Mehta T."/>
            <person name="Montmayeur A."/>
            <person name="Murphy C."/>
            <person name="Neiman D."/>
            <person name="Pearson M."/>
            <person name="Priest M."/>
            <person name="Roberts A."/>
            <person name="Saif S."/>
            <person name="Shea T."/>
            <person name="Shenoy N."/>
            <person name="Sisk P."/>
            <person name="Stolte C."/>
            <person name="Sykes S."/>
            <person name="Yandava C."/>
            <person name="Wortman J."/>
            <person name="Nusbaum C."/>
            <person name="Birren B."/>
        </authorList>
    </citation>
    <scope>NUCLEOTIDE SEQUENCE</scope>
    <source>
        <strain evidence="6">R3-111a-1</strain>
    </source>
</reference>
<reference evidence="8" key="1">
    <citation type="submission" date="2010-07" db="EMBL/GenBank/DDBJ databases">
        <title>The genome sequence of Gaeumannomyces graminis var. tritici strain R3-111a-1.</title>
        <authorList>
            <consortium name="The Broad Institute Genome Sequencing Platform"/>
            <person name="Ma L.-J."/>
            <person name="Dead R."/>
            <person name="Young S."/>
            <person name="Zeng Q."/>
            <person name="Koehrsen M."/>
            <person name="Alvarado L."/>
            <person name="Berlin A."/>
            <person name="Chapman S.B."/>
            <person name="Chen Z."/>
            <person name="Freedman E."/>
            <person name="Gellesch M."/>
            <person name="Goldberg J."/>
            <person name="Griggs A."/>
            <person name="Gujja S."/>
            <person name="Heilman E.R."/>
            <person name="Heiman D."/>
            <person name="Hepburn T."/>
            <person name="Howarth C."/>
            <person name="Jen D."/>
            <person name="Larson L."/>
            <person name="Mehta T."/>
            <person name="Neiman D."/>
            <person name="Pearson M."/>
            <person name="Roberts A."/>
            <person name="Saif S."/>
            <person name="Shea T."/>
            <person name="Shenoy N."/>
            <person name="Sisk P."/>
            <person name="Stolte C."/>
            <person name="Sykes S."/>
            <person name="Walk T."/>
            <person name="White J."/>
            <person name="Yandava C."/>
            <person name="Haas B."/>
            <person name="Nusbaum C."/>
            <person name="Birren B."/>
        </authorList>
    </citation>
    <scope>NUCLEOTIDE SEQUENCE [LARGE SCALE GENOMIC DNA]</scope>
    <source>
        <strain evidence="8">R3-111a-1</strain>
    </source>
</reference>
<dbReference type="GO" id="GO:0005525">
    <property type="term" value="F:GTP binding"/>
    <property type="evidence" value="ECO:0007669"/>
    <property type="project" value="InterPro"/>
</dbReference>
<dbReference type="eggNOG" id="KOG0446">
    <property type="taxonomic scope" value="Eukaryota"/>
</dbReference>
<dbReference type="SMART" id="SM00053">
    <property type="entry name" value="DYNc"/>
    <property type="match status" value="1"/>
</dbReference>
<dbReference type="EMBL" id="GL385396">
    <property type="protein sequence ID" value="EJT78093.1"/>
    <property type="molecule type" value="Genomic_DNA"/>
</dbReference>
<dbReference type="GO" id="GO:0003924">
    <property type="term" value="F:GTPase activity"/>
    <property type="evidence" value="ECO:0007669"/>
    <property type="project" value="InterPro"/>
</dbReference>
<keyword evidence="8" id="KW-1185">Reference proteome</keyword>
<evidence type="ECO:0000256" key="2">
    <source>
        <dbReference type="ARBA" id="ARBA00023134"/>
    </source>
</evidence>
<dbReference type="RefSeq" id="XP_009219238.1">
    <property type="nucleotide sequence ID" value="XM_009220974.1"/>
</dbReference>
<reference evidence="7" key="5">
    <citation type="submission" date="2018-04" db="UniProtKB">
        <authorList>
            <consortium name="EnsemblFungi"/>
        </authorList>
    </citation>
    <scope>IDENTIFICATION</scope>
    <source>
        <strain evidence="7">R3-111a-1</strain>
    </source>
</reference>
<dbReference type="InterPro" id="IPR022812">
    <property type="entry name" value="Dynamin"/>
</dbReference>
<dbReference type="GO" id="GO:0006897">
    <property type="term" value="P:endocytosis"/>
    <property type="evidence" value="ECO:0007669"/>
    <property type="project" value="TreeGrafter"/>
</dbReference>
<feature type="domain" description="Dynamin-type G" evidence="5">
    <location>
        <begin position="120"/>
        <end position="425"/>
    </location>
</feature>
<dbReference type="InterPro" id="IPR020850">
    <property type="entry name" value="GED_dom"/>
</dbReference>
<evidence type="ECO:0000259" key="5">
    <source>
        <dbReference type="PROSITE" id="PS51718"/>
    </source>
</evidence>
<dbReference type="PANTHER" id="PTHR11566">
    <property type="entry name" value="DYNAMIN"/>
    <property type="match status" value="1"/>
</dbReference>
<dbReference type="Pfam" id="PF00350">
    <property type="entry name" value="Dynamin_N"/>
    <property type="match status" value="1"/>
</dbReference>
<dbReference type="OrthoDB" id="415706at2759"/>
<dbReference type="PROSITE" id="PS51388">
    <property type="entry name" value="GED"/>
    <property type="match status" value="1"/>
</dbReference>
<dbReference type="GeneID" id="20343654"/>